<evidence type="ECO:0000313" key="2">
    <source>
        <dbReference type="Proteomes" id="UP000790709"/>
    </source>
</evidence>
<proteinExistence type="predicted"/>
<organism evidence="1 2">
    <name type="scientific">Leucogyrophana mollusca</name>
    <dbReference type="NCBI Taxonomy" id="85980"/>
    <lineage>
        <taxon>Eukaryota</taxon>
        <taxon>Fungi</taxon>
        <taxon>Dikarya</taxon>
        <taxon>Basidiomycota</taxon>
        <taxon>Agaricomycotina</taxon>
        <taxon>Agaricomycetes</taxon>
        <taxon>Agaricomycetidae</taxon>
        <taxon>Boletales</taxon>
        <taxon>Boletales incertae sedis</taxon>
        <taxon>Leucogyrophana</taxon>
    </lineage>
</organism>
<name>A0ACB8BXP0_9AGAM</name>
<comment type="caution">
    <text evidence="1">The sequence shown here is derived from an EMBL/GenBank/DDBJ whole genome shotgun (WGS) entry which is preliminary data.</text>
</comment>
<dbReference type="EMBL" id="MU266339">
    <property type="protein sequence ID" value="KAH7929623.1"/>
    <property type="molecule type" value="Genomic_DNA"/>
</dbReference>
<reference evidence="1" key="1">
    <citation type="journal article" date="2021" name="New Phytol.">
        <title>Evolutionary innovations through gain and loss of genes in the ectomycorrhizal Boletales.</title>
        <authorList>
            <person name="Wu G."/>
            <person name="Miyauchi S."/>
            <person name="Morin E."/>
            <person name="Kuo A."/>
            <person name="Drula E."/>
            <person name="Varga T."/>
            <person name="Kohler A."/>
            <person name="Feng B."/>
            <person name="Cao Y."/>
            <person name="Lipzen A."/>
            <person name="Daum C."/>
            <person name="Hundley H."/>
            <person name="Pangilinan J."/>
            <person name="Johnson J."/>
            <person name="Barry K."/>
            <person name="LaButti K."/>
            <person name="Ng V."/>
            <person name="Ahrendt S."/>
            <person name="Min B."/>
            <person name="Choi I.G."/>
            <person name="Park H."/>
            <person name="Plett J.M."/>
            <person name="Magnuson J."/>
            <person name="Spatafora J.W."/>
            <person name="Nagy L.G."/>
            <person name="Henrissat B."/>
            <person name="Grigoriev I.V."/>
            <person name="Yang Z.L."/>
            <person name="Xu J."/>
            <person name="Martin F.M."/>
        </authorList>
    </citation>
    <scope>NUCLEOTIDE SEQUENCE</scope>
    <source>
        <strain evidence="1">KUC20120723A-06</strain>
    </source>
</reference>
<evidence type="ECO:0000313" key="1">
    <source>
        <dbReference type="EMBL" id="KAH7929623.1"/>
    </source>
</evidence>
<sequence length="141" mass="14717">MFTSIISFLLFCIFATGTFAQSISIALPQEGANVTAGSDIIIQLDKPMSLTGSEEVAVVIGIESCPSGACAPPSEELGDILYNGPYNPQVVEGAWNPYENFTVQIPSTLSGKAQIGVAHLYLLGAGLGPILQTLNTTVNVV</sequence>
<protein>
    <submittedName>
        <fullName evidence="1">Uncharacterized protein</fullName>
    </submittedName>
</protein>
<gene>
    <name evidence="1" type="ORF">BV22DRAFT_1056483</name>
</gene>
<dbReference type="Proteomes" id="UP000790709">
    <property type="component" value="Unassembled WGS sequence"/>
</dbReference>
<keyword evidence="2" id="KW-1185">Reference proteome</keyword>
<accession>A0ACB8BXP0</accession>